<reference evidence="2 3" key="1">
    <citation type="journal article" date="2018" name="Plant J.">
        <title>Genome sequences of Chlorella sorokiniana UTEX 1602 and Micractinium conductrix SAG 241.80: implications to maltose excretion by a green alga.</title>
        <authorList>
            <person name="Arriola M.B."/>
            <person name="Velmurugan N."/>
            <person name="Zhang Y."/>
            <person name="Plunkett M.H."/>
            <person name="Hondzo H."/>
            <person name="Barney B.M."/>
        </authorList>
    </citation>
    <scope>NUCLEOTIDE SEQUENCE [LARGE SCALE GENOMIC DNA]</scope>
    <source>
        <strain evidence="2 3">SAG 241.80</strain>
    </source>
</reference>
<evidence type="ECO:0000313" key="3">
    <source>
        <dbReference type="Proteomes" id="UP000239649"/>
    </source>
</evidence>
<feature type="compositionally biased region" description="Gly residues" evidence="1">
    <location>
        <begin position="351"/>
        <end position="361"/>
    </location>
</feature>
<dbReference type="OrthoDB" id="539213at2759"/>
<dbReference type="EMBL" id="LHPF02000071">
    <property type="protein sequence ID" value="PSC67248.1"/>
    <property type="molecule type" value="Genomic_DNA"/>
</dbReference>
<feature type="region of interest" description="Disordered" evidence="1">
    <location>
        <begin position="346"/>
        <end position="373"/>
    </location>
</feature>
<dbReference type="Proteomes" id="UP000239649">
    <property type="component" value="Unassembled WGS sequence"/>
</dbReference>
<dbReference type="Gene3D" id="1.25.40.20">
    <property type="entry name" value="Ankyrin repeat-containing domain"/>
    <property type="match status" value="1"/>
</dbReference>
<evidence type="ECO:0000313" key="2">
    <source>
        <dbReference type="EMBL" id="PSC67248.1"/>
    </source>
</evidence>
<accession>A0A2P6UZH5</accession>
<sequence length="401" mass="40880">MEVLRSLQGLQLGPPRTGTPTCVGAPAVGPGPDRPSPASETLLLQLVSALIVGDLPAATAALQKARRCRPCDFSRRVHTPFGGSLLWPLQAAVCAPLPPHDVQRLCGVLLELGASPLIAWHDLGGSHTPLSRALAVLNLPLAEALLAHGADPTAALLRSTLLESCRFDPSLVRWLLDRGADVATPLHRGTEAAGCSPASKAAGALACTAGGAGGCAASSRCPPVPTIAVLLSKLAQQLHVSRQLGKLHAGGDRASKEAALLRRAAECCTLLLAAGAAPAGAADPSGAAAAALAGLAPADRAVVQAAATQPPLWSPQSHRLFPRPFRAAAREVLLVARRGFTLPVGSAEAGGSSGSGGGSSGGRERLSHPAKQQQLEQRDVWWLDGGVVNHIIAQLAPSSQL</sequence>
<evidence type="ECO:0000256" key="1">
    <source>
        <dbReference type="SAM" id="MobiDB-lite"/>
    </source>
</evidence>
<comment type="caution">
    <text evidence="2">The sequence shown here is derived from an EMBL/GenBank/DDBJ whole genome shotgun (WGS) entry which is preliminary data.</text>
</comment>
<feature type="region of interest" description="Disordered" evidence="1">
    <location>
        <begin position="1"/>
        <end position="20"/>
    </location>
</feature>
<dbReference type="InterPro" id="IPR036770">
    <property type="entry name" value="Ankyrin_rpt-contain_sf"/>
</dbReference>
<protein>
    <submittedName>
        <fullName evidence="2">NACHT and Ankyrin domain</fullName>
    </submittedName>
</protein>
<name>A0A2P6UZH5_9CHLO</name>
<proteinExistence type="predicted"/>
<gene>
    <name evidence="2" type="ORF">C2E20_9072</name>
</gene>
<organism evidence="2 3">
    <name type="scientific">Micractinium conductrix</name>
    <dbReference type="NCBI Taxonomy" id="554055"/>
    <lineage>
        <taxon>Eukaryota</taxon>
        <taxon>Viridiplantae</taxon>
        <taxon>Chlorophyta</taxon>
        <taxon>core chlorophytes</taxon>
        <taxon>Trebouxiophyceae</taxon>
        <taxon>Chlorellales</taxon>
        <taxon>Chlorellaceae</taxon>
        <taxon>Chlorella clade</taxon>
        <taxon>Micractinium</taxon>
    </lineage>
</organism>
<dbReference type="AlphaFoldDB" id="A0A2P6UZH5"/>
<keyword evidence="3" id="KW-1185">Reference proteome</keyword>